<evidence type="ECO:0000313" key="2">
    <source>
        <dbReference type="Proteomes" id="UP000039541"/>
    </source>
</evidence>
<evidence type="ECO:0000313" key="1">
    <source>
        <dbReference type="EMBL" id="CNU25550.1"/>
    </source>
</evidence>
<sequence length="112" mass="13059">MRVITLGLFDTLNATFGVKDKLRLFALKRDPPALFTRFIQHFVEVVQLFNMLHQRRILFTQILIALQHMPDFGIGQTRMGAHHRFIEFVAGQPTFCRDGHFTDHTQPVNLRV</sequence>
<organism evidence="1 2">
    <name type="scientific">Salmonella enterica subsp. enterica serovar Bovismorbificans</name>
    <dbReference type="NCBI Taxonomy" id="58097"/>
    <lineage>
        <taxon>Bacteria</taxon>
        <taxon>Pseudomonadati</taxon>
        <taxon>Pseudomonadota</taxon>
        <taxon>Gammaproteobacteria</taxon>
        <taxon>Enterobacterales</taxon>
        <taxon>Enterobacteriaceae</taxon>
        <taxon>Salmonella</taxon>
    </lineage>
</organism>
<gene>
    <name evidence="1" type="ORF">ERS008202_02304</name>
</gene>
<reference evidence="1 2" key="1">
    <citation type="submission" date="2015-03" db="EMBL/GenBank/DDBJ databases">
        <authorList>
            <consortium name="Pathogen Informatics"/>
        </authorList>
    </citation>
    <scope>NUCLEOTIDE SEQUENCE [LARGE SCALE GENOMIC DNA]</scope>
    <source>
        <strain evidence="1 2">3476</strain>
    </source>
</reference>
<dbReference type="EMBL" id="CQPC01000027">
    <property type="protein sequence ID" value="CNU25550.1"/>
    <property type="molecule type" value="Genomic_DNA"/>
</dbReference>
<proteinExistence type="predicted"/>
<dbReference type="Proteomes" id="UP000039541">
    <property type="component" value="Unassembled WGS sequence"/>
</dbReference>
<dbReference type="AlphaFoldDB" id="A0A655CRV6"/>
<protein>
    <submittedName>
        <fullName evidence="1">Uncharacterized protein</fullName>
    </submittedName>
</protein>
<name>A0A655CRV6_SALET</name>
<accession>A0A655CRV6</accession>